<dbReference type="eggNOG" id="ENOG502QR5D">
    <property type="taxonomic scope" value="Eukaryota"/>
</dbReference>
<dbReference type="AlphaFoldDB" id="K0TM67"/>
<evidence type="ECO:0000256" key="3">
    <source>
        <dbReference type="ARBA" id="ARBA00022833"/>
    </source>
</evidence>
<feature type="region of interest" description="Disordered" evidence="5">
    <location>
        <begin position="135"/>
        <end position="157"/>
    </location>
</feature>
<dbReference type="GO" id="GO:0008270">
    <property type="term" value="F:zinc ion binding"/>
    <property type="evidence" value="ECO:0007669"/>
    <property type="project" value="UniProtKB-KW"/>
</dbReference>
<dbReference type="SUPFAM" id="SSF144232">
    <property type="entry name" value="HIT/MYND zinc finger-like"/>
    <property type="match status" value="1"/>
</dbReference>
<evidence type="ECO:0008006" key="10">
    <source>
        <dbReference type="Google" id="ProtNLM"/>
    </source>
</evidence>
<feature type="domain" description="MYND-type" evidence="7">
    <location>
        <begin position="520"/>
        <end position="562"/>
    </location>
</feature>
<keyword evidence="1" id="KW-0479">Metal-binding</keyword>
<name>K0TM67_THAOC</name>
<evidence type="ECO:0000256" key="1">
    <source>
        <dbReference type="ARBA" id="ARBA00022723"/>
    </source>
</evidence>
<proteinExistence type="predicted"/>
<accession>K0TM67</accession>
<evidence type="ECO:0000259" key="6">
    <source>
        <dbReference type="PROSITE" id="PS50089"/>
    </source>
</evidence>
<dbReference type="PROSITE" id="PS01360">
    <property type="entry name" value="ZF_MYND_1"/>
    <property type="match status" value="1"/>
</dbReference>
<dbReference type="Gene3D" id="1.25.40.10">
    <property type="entry name" value="Tetratricopeptide repeat domain"/>
    <property type="match status" value="1"/>
</dbReference>
<keyword evidence="9" id="KW-1185">Reference proteome</keyword>
<dbReference type="SUPFAM" id="SSF81901">
    <property type="entry name" value="HCP-like"/>
    <property type="match status" value="1"/>
</dbReference>
<dbReference type="Gene3D" id="6.10.140.2220">
    <property type="match status" value="1"/>
</dbReference>
<dbReference type="InterPro" id="IPR002893">
    <property type="entry name" value="Znf_MYND"/>
</dbReference>
<evidence type="ECO:0000256" key="4">
    <source>
        <dbReference type="PROSITE-ProRule" id="PRU00134"/>
    </source>
</evidence>
<dbReference type="InterPro" id="IPR001841">
    <property type="entry name" value="Znf_RING"/>
</dbReference>
<sequence>RRLEALEFGVGVCPWLEWLRSATKERAGTKLKNCGKSVGVVSQGSSQPLVGPVTARDFNTLSLAVSVEGWKVLSSSDRGVARKVTDRTTRQVGGSSRVVPRGRAVGAGWTDGYCDVAVSGTATSQQHACCRKMAPMSDESRTAEPGSKVGHEGGDEEHQLTDEDKMLDEIAKQRILIDEMPGDDFDDMARRAPHQRKLGQLEFKYQIFAERKRLARELWKFEEIHGALYSEPCLICLEDIHVHAAPSVLMELFFCCGGFICKSCVRNLRESELGLDNCPLCRESLAATSEADDAARLMTLAKRGISWAERDVGRSMIYGRGGFQKQEKAGLEWLKKASAQDFPAALSELSELHRHGMKSVVRKSQEKANELLLKAANLGYAKANSMLASCYLNGADDFEKNADEAYFRASVAFALDNENGQAAFILGGLHYDKHVPEPSLYLGCYFWNIATSEDTTGAASYFYGQALHILANYLNGGQVLQPGANAMTAIFLWLRKSRDLGYKDAMEMLKKFETIGQSYCANCKKGAQAGERFKQCSKCKAQWYCSKKCQVESWRAGHKKDCKRASIMKFEDYLNAK</sequence>
<evidence type="ECO:0000313" key="9">
    <source>
        <dbReference type="Proteomes" id="UP000266841"/>
    </source>
</evidence>
<dbReference type="Pfam" id="PF08238">
    <property type="entry name" value="Sel1"/>
    <property type="match status" value="3"/>
</dbReference>
<feature type="non-terminal residue" evidence="8">
    <location>
        <position position="1"/>
    </location>
</feature>
<comment type="caution">
    <text evidence="8">The sequence shown here is derived from an EMBL/GenBank/DDBJ whole genome shotgun (WGS) entry which is preliminary data.</text>
</comment>
<feature type="domain" description="RING-type" evidence="6">
    <location>
        <begin position="233"/>
        <end position="282"/>
    </location>
</feature>
<dbReference type="PROSITE" id="PS50089">
    <property type="entry name" value="ZF_RING_2"/>
    <property type="match status" value="1"/>
</dbReference>
<protein>
    <recommendedName>
        <fullName evidence="10">MYND-type domain-containing protein</fullName>
    </recommendedName>
</protein>
<evidence type="ECO:0000313" key="8">
    <source>
        <dbReference type="EMBL" id="EJK72447.1"/>
    </source>
</evidence>
<dbReference type="OrthoDB" id="438641at2759"/>
<dbReference type="InterPro" id="IPR006597">
    <property type="entry name" value="Sel1-like"/>
</dbReference>
<dbReference type="SUPFAM" id="SSF57850">
    <property type="entry name" value="RING/U-box"/>
    <property type="match status" value="1"/>
</dbReference>
<dbReference type="InterPro" id="IPR011990">
    <property type="entry name" value="TPR-like_helical_dom_sf"/>
</dbReference>
<dbReference type="Proteomes" id="UP000266841">
    <property type="component" value="Unassembled WGS sequence"/>
</dbReference>
<evidence type="ECO:0000259" key="7">
    <source>
        <dbReference type="PROSITE" id="PS50865"/>
    </source>
</evidence>
<dbReference type="EMBL" id="AGNL01005815">
    <property type="protein sequence ID" value="EJK72447.1"/>
    <property type="molecule type" value="Genomic_DNA"/>
</dbReference>
<dbReference type="PROSITE" id="PS50865">
    <property type="entry name" value="ZF_MYND_2"/>
    <property type="match status" value="1"/>
</dbReference>
<keyword evidence="2 4" id="KW-0863">Zinc-finger</keyword>
<keyword evidence="3" id="KW-0862">Zinc</keyword>
<gene>
    <name evidence="8" type="ORF">THAOC_06022</name>
</gene>
<reference evidence="8 9" key="1">
    <citation type="journal article" date="2012" name="Genome Biol.">
        <title>Genome and low-iron response of an oceanic diatom adapted to chronic iron limitation.</title>
        <authorList>
            <person name="Lommer M."/>
            <person name="Specht M."/>
            <person name="Roy A.S."/>
            <person name="Kraemer L."/>
            <person name="Andreson R."/>
            <person name="Gutowska M.A."/>
            <person name="Wolf J."/>
            <person name="Bergner S.V."/>
            <person name="Schilhabel M.B."/>
            <person name="Klostermeier U.C."/>
            <person name="Beiko R.G."/>
            <person name="Rosenstiel P."/>
            <person name="Hippler M."/>
            <person name="Laroche J."/>
        </authorList>
    </citation>
    <scope>NUCLEOTIDE SEQUENCE [LARGE SCALE GENOMIC DNA]</scope>
    <source>
        <strain evidence="8 9">CCMP1005</strain>
    </source>
</reference>
<organism evidence="8 9">
    <name type="scientific">Thalassiosira oceanica</name>
    <name type="common">Marine diatom</name>
    <dbReference type="NCBI Taxonomy" id="159749"/>
    <lineage>
        <taxon>Eukaryota</taxon>
        <taxon>Sar</taxon>
        <taxon>Stramenopiles</taxon>
        <taxon>Ochrophyta</taxon>
        <taxon>Bacillariophyta</taxon>
        <taxon>Coscinodiscophyceae</taxon>
        <taxon>Thalassiosirophycidae</taxon>
        <taxon>Thalassiosirales</taxon>
        <taxon>Thalassiosiraceae</taxon>
        <taxon>Thalassiosira</taxon>
    </lineage>
</organism>
<dbReference type="SMART" id="SM00671">
    <property type="entry name" value="SEL1"/>
    <property type="match status" value="4"/>
</dbReference>
<evidence type="ECO:0000256" key="2">
    <source>
        <dbReference type="ARBA" id="ARBA00022771"/>
    </source>
</evidence>
<dbReference type="Pfam" id="PF01753">
    <property type="entry name" value="zf-MYND"/>
    <property type="match status" value="1"/>
</dbReference>
<evidence type="ECO:0000256" key="5">
    <source>
        <dbReference type="SAM" id="MobiDB-lite"/>
    </source>
</evidence>